<dbReference type="InterPro" id="IPR004799">
    <property type="entry name" value="Periplasmic_diS_OxRdtase_DsbE"/>
</dbReference>
<dbReference type="InterPro" id="IPR036249">
    <property type="entry name" value="Thioredoxin-like_sf"/>
</dbReference>
<keyword evidence="4" id="KW-1015">Disulfide bond</keyword>
<dbReference type="PROSITE" id="PS00194">
    <property type="entry name" value="THIOREDOXIN_1"/>
    <property type="match status" value="1"/>
</dbReference>
<dbReference type="EMBL" id="NCEB01000003">
    <property type="protein sequence ID" value="OYX35727.1"/>
    <property type="molecule type" value="Genomic_DNA"/>
</dbReference>
<feature type="region of interest" description="Disordered" evidence="6">
    <location>
        <begin position="179"/>
        <end position="200"/>
    </location>
</feature>
<dbReference type="AlphaFoldDB" id="A0A258FU57"/>
<evidence type="ECO:0000256" key="2">
    <source>
        <dbReference type="ARBA" id="ARBA00007758"/>
    </source>
</evidence>
<evidence type="ECO:0000256" key="4">
    <source>
        <dbReference type="ARBA" id="ARBA00023157"/>
    </source>
</evidence>
<accession>A0A258FU57</accession>
<dbReference type="Proteomes" id="UP000215595">
    <property type="component" value="Unassembled WGS sequence"/>
</dbReference>
<organism evidence="8 9">
    <name type="scientific">Brevundimonas subvibrioides</name>
    <dbReference type="NCBI Taxonomy" id="74313"/>
    <lineage>
        <taxon>Bacteria</taxon>
        <taxon>Pseudomonadati</taxon>
        <taxon>Pseudomonadota</taxon>
        <taxon>Alphaproteobacteria</taxon>
        <taxon>Caulobacterales</taxon>
        <taxon>Caulobacteraceae</taxon>
        <taxon>Brevundimonas</taxon>
    </lineage>
</organism>
<evidence type="ECO:0000256" key="3">
    <source>
        <dbReference type="ARBA" id="ARBA00022748"/>
    </source>
</evidence>
<dbReference type="InterPro" id="IPR050553">
    <property type="entry name" value="Thioredoxin_ResA/DsbE_sf"/>
</dbReference>
<dbReference type="InterPro" id="IPR017937">
    <property type="entry name" value="Thioredoxin_CS"/>
</dbReference>
<keyword evidence="3" id="KW-0201">Cytochrome c-type biogenesis</keyword>
<proteinExistence type="inferred from homology"/>
<dbReference type="Gene3D" id="3.40.30.10">
    <property type="entry name" value="Glutaredoxin"/>
    <property type="match status" value="1"/>
</dbReference>
<dbReference type="NCBIfam" id="TIGR00385">
    <property type="entry name" value="dsbE"/>
    <property type="match status" value="1"/>
</dbReference>
<dbReference type="GO" id="GO:0015036">
    <property type="term" value="F:disulfide oxidoreductase activity"/>
    <property type="evidence" value="ECO:0007669"/>
    <property type="project" value="InterPro"/>
</dbReference>
<name>A0A258FU57_9CAUL</name>
<dbReference type="GO" id="GO:0030288">
    <property type="term" value="C:outer membrane-bounded periplasmic space"/>
    <property type="evidence" value="ECO:0007669"/>
    <property type="project" value="InterPro"/>
</dbReference>
<dbReference type="PROSITE" id="PS51352">
    <property type="entry name" value="THIOREDOXIN_2"/>
    <property type="match status" value="1"/>
</dbReference>
<dbReference type="GO" id="GO:0017004">
    <property type="term" value="P:cytochrome complex assembly"/>
    <property type="evidence" value="ECO:0007669"/>
    <property type="project" value="UniProtKB-KW"/>
</dbReference>
<evidence type="ECO:0000313" key="9">
    <source>
        <dbReference type="Proteomes" id="UP000215595"/>
    </source>
</evidence>
<evidence type="ECO:0000256" key="6">
    <source>
        <dbReference type="SAM" id="MobiDB-lite"/>
    </source>
</evidence>
<dbReference type="InterPro" id="IPR013740">
    <property type="entry name" value="Redoxin"/>
</dbReference>
<reference evidence="8 9" key="1">
    <citation type="submission" date="2017-03" db="EMBL/GenBank/DDBJ databases">
        <title>Lifting the veil on microbial sulfur biogeochemistry in mining wastewaters.</title>
        <authorList>
            <person name="Kantor R.S."/>
            <person name="Colenbrander Nelson T."/>
            <person name="Marshall S."/>
            <person name="Bennett D."/>
            <person name="Apte S."/>
            <person name="Camacho D."/>
            <person name="Thomas B.C."/>
            <person name="Warren L.A."/>
            <person name="Banfield J.F."/>
        </authorList>
    </citation>
    <scope>NUCLEOTIDE SEQUENCE [LARGE SCALE GENOMIC DNA]</scope>
    <source>
        <strain evidence="8">32-69-9</strain>
    </source>
</reference>
<dbReference type="SUPFAM" id="SSF52833">
    <property type="entry name" value="Thioredoxin-like"/>
    <property type="match status" value="1"/>
</dbReference>
<comment type="similarity">
    <text evidence="2">Belongs to the thioredoxin family. DsbE subfamily.</text>
</comment>
<sequence length="200" mass="21200">MTRWLTVIPLVVLAALALLFIGWSLQRDPEYRPDAVVGQAVPQTVLPILQGDVAGPQNVDLQTAGVGRPMLVNLFASWCAPCRIEHPQLMALKARGVAVVGVAYKDDPIATRAFLDELGDPFTMVLVDREGRAGLDLGVSGVPETFAVDAMGQIVAKASGPLLTQADVDRLVEALDAPARPLPTARTPEELAMQRGSTGG</sequence>
<dbReference type="InterPro" id="IPR013766">
    <property type="entry name" value="Thioredoxin_domain"/>
</dbReference>
<dbReference type="PANTHER" id="PTHR42852">
    <property type="entry name" value="THIOL:DISULFIDE INTERCHANGE PROTEIN DSBE"/>
    <property type="match status" value="1"/>
</dbReference>
<evidence type="ECO:0000313" key="8">
    <source>
        <dbReference type="EMBL" id="OYX35727.1"/>
    </source>
</evidence>
<comment type="caution">
    <text evidence="8">The sequence shown here is derived from an EMBL/GenBank/DDBJ whole genome shotgun (WGS) entry which is preliminary data.</text>
</comment>
<gene>
    <name evidence="8" type="ORF">B7Z01_02225</name>
</gene>
<evidence type="ECO:0000256" key="1">
    <source>
        <dbReference type="ARBA" id="ARBA00004196"/>
    </source>
</evidence>
<evidence type="ECO:0000259" key="7">
    <source>
        <dbReference type="PROSITE" id="PS51352"/>
    </source>
</evidence>
<dbReference type="Pfam" id="PF08534">
    <property type="entry name" value="Redoxin"/>
    <property type="match status" value="1"/>
</dbReference>
<dbReference type="PANTHER" id="PTHR42852:SF6">
    <property type="entry name" value="THIOL:DISULFIDE INTERCHANGE PROTEIN DSBE"/>
    <property type="match status" value="1"/>
</dbReference>
<evidence type="ECO:0000256" key="5">
    <source>
        <dbReference type="ARBA" id="ARBA00023284"/>
    </source>
</evidence>
<comment type="subcellular location">
    <subcellularLocation>
        <location evidence="1">Cell envelope</location>
    </subcellularLocation>
</comment>
<feature type="domain" description="Thioredoxin" evidence="7">
    <location>
        <begin position="35"/>
        <end position="177"/>
    </location>
</feature>
<protein>
    <submittedName>
        <fullName evidence="8">Thiol:disulfide interchange protein</fullName>
    </submittedName>
</protein>
<keyword evidence="5" id="KW-0676">Redox-active center</keyword>